<protein>
    <submittedName>
        <fullName evidence="1">Uncharacterized protein</fullName>
    </submittedName>
</protein>
<sequence length="635" mass="69910">MHFNPFSTFCAKSLAIELLDQDALAAVVLEMFDERWQRMQTLHPSGSFQRTLLDNEMQAVAETAGEGPVPVLFADLSDEELDVVLQQVSATTLQDMRSLSGWSNIVSDVADCFSTLASGGRNASSCRNSSSELDGSDASSVSFVVALFLLLVSTPIAIFRNILVLAMEAPFCARYGGQQILAKGEHGEPALHRIQGMWGRLAPQTTLMDEVILANLQALPKATSSSLGLRVATAFQRLLSAYGVHAGPIRVLKVNSFKDGQRDLLCDIDIPFSSSPCGVARLLERALFSEEAQRPEATSLLHVLRAVSAQISTLKVEIRPSKERLVNSLRMAIPKTIILPRRVDSMIQASLKFFRVYRPVLDTLHKEESQELESLLTRPSLCLRGGHLVAQEPQMLKDTCWHGVRELSGLLAISQAAHLQLKELLAPGSSWAKTVVGDVPSKHPSRAWQSGPESLLPDALHLDPGVKRREKLVEEVLSSQRAYELQDTAAHDLLASRLHVHFETLADLCTGLARAERSLDIVWLRNRFRDPDCFGYPCVQSLATLCWEYGSVFKIHDTCPGSALGITSARSPFITSACLRPRQERKLPNFVRSSTRRFLLAASAAILTRLRLLLQTFWIARDNGCDGALTQSLSG</sequence>
<gene>
    <name evidence="1" type="ORF">SPIL2461_LOCUS813</name>
</gene>
<dbReference type="AlphaFoldDB" id="A0A812ITH3"/>
<organism evidence="1 2">
    <name type="scientific">Symbiodinium pilosum</name>
    <name type="common">Dinoflagellate</name>
    <dbReference type="NCBI Taxonomy" id="2952"/>
    <lineage>
        <taxon>Eukaryota</taxon>
        <taxon>Sar</taxon>
        <taxon>Alveolata</taxon>
        <taxon>Dinophyceae</taxon>
        <taxon>Suessiales</taxon>
        <taxon>Symbiodiniaceae</taxon>
        <taxon>Symbiodinium</taxon>
    </lineage>
</organism>
<dbReference type="Proteomes" id="UP000649617">
    <property type="component" value="Unassembled WGS sequence"/>
</dbReference>
<name>A0A812ITH3_SYMPI</name>
<dbReference type="EMBL" id="CAJNIZ010000736">
    <property type="protein sequence ID" value="CAE7173656.1"/>
    <property type="molecule type" value="Genomic_DNA"/>
</dbReference>
<dbReference type="OrthoDB" id="427522at2759"/>
<comment type="caution">
    <text evidence="1">The sequence shown here is derived from an EMBL/GenBank/DDBJ whole genome shotgun (WGS) entry which is preliminary data.</text>
</comment>
<reference evidence="1" key="1">
    <citation type="submission" date="2021-02" db="EMBL/GenBank/DDBJ databases">
        <authorList>
            <person name="Dougan E. K."/>
            <person name="Rhodes N."/>
            <person name="Thang M."/>
            <person name="Chan C."/>
        </authorList>
    </citation>
    <scope>NUCLEOTIDE SEQUENCE</scope>
</reference>
<proteinExistence type="predicted"/>
<keyword evidence="2" id="KW-1185">Reference proteome</keyword>
<evidence type="ECO:0000313" key="2">
    <source>
        <dbReference type="Proteomes" id="UP000649617"/>
    </source>
</evidence>
<evidence type="ECO:0000313" key="1">
    <source>
        <dbReference type="EMBL" id="CAE7173656.1"/>
    </source>
</evidence>
<accession>A0A812ITH3</accession>